<keyword evidence="2 4" id="KW-0012">Acyltransferase</keyword>
<dbReference type="EC" id="2.3.-.-" evidence="4"/>
<dbReference type="SUPFAM" id="SSF55729">
    <property type="entry name" value="Acyl-CoA N-acyltransferases (Nat)"/>
    <property type="match status" value="1"/>
</dbReference>
<dbReference type="EMBL" id="JBIMPR010000012">
    <property type="protein sequence ID" value="MFH5775774.1"/>
    <property type="molecule type" value="Genomic_DNA"/>
</dbReference>
<name>A0ABW7LNK3_9RHOB</name>
<evidence type="ECO:0000256" key="2">
    <source>
        <dbReference type="ARBA" id="ARBA00023315"/>
    </source>
</evidence>
<comment type="caution">
    <text evidence="4">The sequence shown here is derived from an EMBL/GenBank/DDBJ whole genome shotgun (WGS) entry which is preliminary data.</text>
</comment>
<dbReference type="Gene3D" id="3.40.630.30">
    <property type="match status" value="1"/>
</dbReference>
<evidence type="ECO:0000256" key="1">
    <source>
        <dbReference type="ARBA" id="ARBA00022679"/>
    </source>
</evidence>
<organism evidence="4 5">
    <name type="scientific">Paracoccus broussonetiae subsp. drimophilus</name>
    <dbReference type="NCBI Taxonomy" id="3373869"/>
    <lineage>
        <taxon>Bacteria</taxon>
        <taxon>Pseudomonadati</taxon>
        <taxon>Pseudomonadota</taxon>
        <taxon>Alphaproteobacteria</taxon>
        <taxon>Rhodobacterales</taxon>
        <taxon>Paracoccaceae</taxon>
        <taxon>Paracoccus</taxon>
        <taxon>Paracoccus broussonetiae</taxon>
    </lineage>
</organism>
<gene>
    <name evidence="4" type="ORF">ACHFJ0_16095</name>
</gene>
<keyword evidence="1 4" id="KW-0808">Transferase</keyword>
<keyword evidence="5" id="KW-1185">Reference proteome</keyword>
<dbReference type="InterPro" id="IPR016181">
    <property type="entry name" value="Acyl_CoA_acyltransferase"/>
</dbReference>
<accession>A0ABW7LNK3</accession>
<dbReference type="PROSITE" id="PS51186">
    <property type="entry name" value="GNAT"/>
    <property type="match status" value="1"/>
</dbReference>
<dbReference type="Proteomes" id="UP001609376">
    <property type="component" value="Unassembled WGS sequence"/>
</dbReference>
<dbReference type="RefSeq" id="WP_395134957.1">
    <property type="nucleotide sequence ID" value="NZ_JBIMPR010000012.1"/>
</dbReference>
<dbReference type="InterPro" id="IPR050832">
    <property type="entry name" value="Bact_Acetyltransf"/>
</dbReference>
<dbReference type="PANTHER" id="PTHR43877">
    <property type="entry name" value="AMINOALKYLPHOSPHONATE N-ACETYLTRANSFERASE-RELATED-RELATED"/>
    <property type="match status" value="1"/>
</dbReference>
<proteinExistence type="predicted"/>
<dbReference type="Pfam" id="PF00583">
    <property type="entry name" value="Acetyltransf_1"/>
    <property type="match status" value="1"/>
</dbReference>
<dbReference type="CDD" id="cd04301">
    <property type="entry name" value="NAT_SF"/>
    <property type="match status" value="1"/>
</dbReference>
<dbReference type="InterPro" id="IPR000182">
    <property type="entry name" value="GNAT_dom"/>
</dbReference>
<reference evidence="4 5" key="1">
    <citation type="submission" date="2024-10" db="EMBL/GenBank/DDBJ databases">
        <title>Paracoccus drimophilus sp. nov., a novel bacterium from corn roots in Hunan.</title>
        <authorList>
            <person name="Li X."/>
        </authorList>
    </citation>
    <scope>NUCLEOTIDE SEQUENCE [LARGE SCALE GENOMIC DNA]</scope>
    <source>
        <strain evidence="4 5">NGMCC 1.201697</strain>
    </source>
</reference>
<protein>
    <submittedName>
        <fullName evidence="4">GNAT family N-acetyltransferase</fullName>
        <ecNumber evidence="4">2.3.-.-</ecNumber>
    </submittedName>
</protein>
<dbReference type="GO" id="GO:0016746">
    <property type="term" value="F:acyltransferase activity"/>
    <property type="evidence" value="ECO:0007669"/>
    <property type="project" value="UniProtKB-KW"/>
</dbReference>
<feature type="domain" description="N-acetyltransferase" evidence="3">
    <location>
        <begin position="4"/>
        <end position="152"/>
    </location>
</feature>
<evidence type="ECO:0000313" key="4">
    <source>
        <dbReference type="EMBL" id="MFH5775774.1"/>
    </source>
</evidence>
<evidence type="ECO:0000313" key="5">
    <source>
        <dbReference type="Proteomes" id="UP001609376"/>
    </source>
</evidence>
<evidence type="ECO:0000259" key="3">
    <source>
        <dbReference type="PROSITE" id="PS51186"/>
    </source>
</evidence>
<sequence>MQKDPIRPALPADEAAIRACAHAAYGQYVTAIGRKPAPMEADFPAQIAAGHVHVAKDATGALLGYVVFFPEAGHMHLEAVAVTPAATGKGVGRQLIQHCEEAARRAGLGAVHLYTNQKMTANLSMYPHLGFVEVDRRSEDGFDRVFYEKTVR</sequence>